<evidence type="ECO:0000256" key="1">
    <source>
        <dbReference type="SAM" id="MobiDB-lite"/>
    </source>
</evidence>
<dbReference type="Proteomes" id="UP000053144">
    <property type="component" value="Chromosome 10"/>
</dbReference>
<name>A0A0L9VH42_PHAAN</name>
<feature type="compositionally biased region" description="Basic and acidic residues" evidence="1">
    <location>
        <begin position="9"/>
        <end position="41"/>
    </location>
</feature>
<dbReference type="EMBL" id="CM003380">
    <property type="protein sequence ID" value="KOM54390.1"/>
    <property type="molecule type" value="Genomic_DNA"/>
</dbReference>
<accession>A0A0L9VH42</accession>
<dbReference type="Gramene" id="KOM54390">
    <property type="protein sequence ID" value="KOM54390"/>
    <property type="gene ID" value="LR48_Vigan10g028200"/>
</dbReference>
<proteinExistence type="predicted"/>
<organism evidence="2 3">
    <name type="scientific">Phaseolus angularis</name>
    <name type="common">Azuki bean</name>
    <name type="synonym">Vigna angularis</name>
    <dbReference type="NCBI Taxonomy" id="3914"/>
    <lineage>
        <taxon>Eukaryota</taxon>
        <taxon>Viridiplantae</taxon>
        <taxon>Streptophyta</taxon>
        <taxon>Embryophyta</taxon>
        <taxon>Tracheophyta</taxon>
        <taxon>Spermatophyta</taxon>
        <taxon>Magnoliopsida</taxon>
        <taxon>eudicotyledons</taxon>
        <taxon>Gunneridae</taxon>
        <taxon>Pentapetalae</taxon>
        <taxon>rosids</taxon>
        <taxon>fabids</taxon>
        <taxon>Fabales</taxon>
        <taxon>Fabaceae</taxon>
        <taxon>Papilionoideae</taxon>
        <taxon>50 kb inversion clade</taxon>
        <taxon>NPAAA clade</taxon>
        <taxon>indigoferoid/millettioid clade</taxon>
        <taxon>Phaseoleae</taxon>
        <taxon>Vigna</taxon>
    </lineage>
</organism>
<feature type="region of interest" description="Disordered" evidence="1">
    <location>
        <begin position="1"/>
        <end position="104"/>
    </location>
</feature>
<evidence type="ECO:0000313" key="3">
    <source>
        <dbReference type="Proteomes" id="UP000053144"/>
    </source>
</evidence>
<reference evidence="3" key="1">
    <citation type="journal article" date="2015" name="Proc. Natl. Acad. Sci. U.S.A.">
        <title>Genome sequencing of adzuki bean (Vigna angularis) provides insight into high starch and low fat accumulation and domestication.</title>
        <authorList>
            <person name="Yang K."/>
            <person name="Tian Z."/>
            <person name="Chen C."/>
            <person name="Luo L."/>
            <person name="Zhao B."/>
            <person name="Wang Z."/>
            <person name="Yu L."/>
            <person name="Li Y."/>
            <person name="Sun Y."/>
            <person name="Li W."/>
            <person name="Chen Y."/>
            <person name="Li Y."/>
            <person name="Zhang Y."/>
            <person name="Ai D."/>
            <person name="Zhao J."/>
            <person name="Shang C."/>
            <person name="Ma Y."/>
            <person name="Wu B."/>
            <person name="Wang M."/>
            <person name="Gao L."/>
            <person name="Sun D."/>
            <person name="Zhang P."/>
            <person name="Guo F."/>
            <person name="Wang W."/>
            <person name="Li Y."/>
            <person name="Wang J."/>
            <person name="Varshney R.K."/>
            <person name="Wang J."/>
            <person name="Ling H.Q."/>
            <person name="Wan P."/>
        </authorList>
    </citation>
    <scope>NUCLEOTIDE SEQUENCE</scope>
    <source>
        <strain evidence="3">cv. Jingnong 6</strain>
    </source>
</reference>
<evidence type="ECO:0000313" key="2">
    <source>
        <dbReference type="EMBL" id="KOM54390.1"/>
    </source>
</evidence>
<protein>
    <submittedName>
        <fullName evidence="2">Uncharacterized protein</fullName>
    </submittedName>
</protein>
<feature type="compositionally biased region" description="Basic and acidic residues" evidence="1">
    <location>
        <begin position="78"/>
        <end position="104"/>
    </location>
</feature>
<dbReference type="AlphaFoldDB" id="A0A0L9VH42"/>
<sequence length="104" mass="12394">MESSKGKAVKGEQHRGKQRKIEEEKRKQKEGKVRQVERKGDPDEEGLTWRSGLAEAPRRSQTLQKARWQRLRAAPDAQRIEWEREEREERSRERAGQSEMSLRR</sequence>
<gene>
    <name evidence="2" type="ORF">LR48_Vigan10g028200</name>
</gene>